<name>B6SMX5_MAIZE</name>
<proteinExistence type="evidence at transcript level"/>
<dbReference type="SMR" id="B6SMX5"/>
<dbReference type="Pfam" id="PF00304">
    <property type="entry name" value="Gamma-thionin"/>
    <property type="match status" value="1"/>
</dbReference>
<dbReference type="EMBL" id="EU976943">
    <property type="protein sequence ID" value="ACG49061.1"/>
    <property type="molecule type" value="mRNA"/>
</dbReference>
<gene>
    <name evidence="5" type="ORF">ZEAMMB73_Zm00001d021843</name>
</gene>
<dbReference type="Gene3D" id="3.30.30.10">
    <property type="entry name" value="Knottin, scorpion toxin-like"/>
    <property type="match status" value="1"/>
</dbReference>
<evidence type="ECO:0000256" key="1">
    <source>
        <dbReference type="ARBA" id="ARBA00023157"/>
    </source>
</evidence>
<dbReference type="EMBL" id="EU954090">
    <property type="protein sequence ID" value="ACG26208.1"/>
    <property type="molecule type" value="mRNA"/>
</dbReference>
<evidence type="ECO:0000259" key="3">
    <source>
        <dbReference type="SMART" id="SM00505"/>
    </source>
</evidence>
<reference evidence="5" key="2">
    <citation type="submission" date="2015-12" db="EMBL/GenBank/DDBJ databases">
        <title>Update maize B73 reference genome by single molecule sequencing technologies.</title>
        <authorList>
            <consortium name="Maize Genome Sequencing Project"/>
            <person name="Ware D."/>
        </authorList>
    </citation>
    <scope>NUCLEOTIDE SEQUENCE [LARGE SCALE GENOMIC DNA]</scope>
    <source>
        <tissue evidence="5">Seedling</tissue>
    </source>
</reference>
<feature type="signal peptide" evidence="2">
    <location>
        <begin position="1"/>
        <end position="22"/>
    </location>
</feature>
<protein>
    <submittedName>
        <fullName evidence="4">Low-molecular-weight cysteine-rich protein LCR70</fullName>
    </submittedName>
</protein>
<sequence>MKAQVAAATVLVLLLLTFAAEARTCMSRSQEQKGRCFHDTDCAAVCVKQSFTGGLCNGRPPFKQCFCTKPCKRERADATLRSSGL</sequence>
<evidence type="ECO:0000313" key="5">
    <source>
        <dbReference type="EMBL" id="ONM58774.1"/>
    </source>
</evidence>
<dbReference type="InParanoid" id="B6SMX5"/>
<feature type="chain" id="PRO_5010825310" evidence="2">
    <location>
        <begin position="23"/>
        <end position="85"/>
    </location>
</feature>
<dbReference type="IntAct" id="B6SMX5">
    <property type="interactions" value="14"/>
</dbReference>
<dbReference type="InterPro" id="IPR036574">
    <property type="entry name" value="Scorpion_toxin-like_sf"/>
</dbReference>
<dbReference type="EMBL" id="CM007650">
    <property type="protein sequence ID" value="ONM58774.1"/>
    <property type="molecule type" value="Genomic_DNA"/>
</dbReference>
<evidence type="ECO:0000313" key="4">
    <source>
        <dbReference type="EMBL" id="ACG26208.1"/>
    </source>
</evidence>
<dbReference type="OMA" id="NMSCANQ"/>
<dbReference type="STRING" id="4577.B6SMX5"/>
<accession>B6SMX5</accession>
<dbReference type="PANTHER" id="PTHR33147">
    <property type="entry name" value="DEFENSIN-LIKE PROTEIN 1"/>
    <property type="match status" value="1"/>
</dbReference>
<keyword evidence="1" id="KW-1015">Disulfide bond</keyword>
<dbReference type="KEGG" id="zma:100286345"/>
<dbReference type="SMART" id="SM00505">
    <property type="entry name" value="Knot1"/>
    <property type="match status" value="1"/>
</dbReference>
<dbReference type="PANTHER" id="PTHR33147:SF120">
    <property type="entry name" value="KNOTTIN SCORPION TOXIN-LIKE DOMAIN-CONTAINING PROTEIN"/>
    <property type="match status" value="1"/>
</dbReference>
<dbReference type="GO" id="GO:0006952">
    <property type="term" value="P:defense response"/>
    <property type="evidence" value="ECO:0007669"/>
    <property type="project" value="InterPro"/>
</dbReference>
<keyword evidence="2" id="KW-0732">Signal</keyword>
<reference evidence="4" key="1">
    <citation type="journal article" date="2009" name="Plant Mol. Biol.">
        <title>Insights into corn genes derived from large-scale cDNA sequencing.</title>
        <authorList>
            <person name="Alexandrov N.N."/>
            <person name="Brover V.V."/>
            <person name="Freidin S."/>
            <person name="Troukhan M.E."/>
            <person name="Tatarinova T.V."/>
            <person name="Zhang H."/>
            <person name="Swaller T.J."/>
            <person name="Lu Y.P."/>
            <person name="Bouck J."/>
            <person name="Flavell R.B."/>
            <person name="Feldmann K.A."/>
        </authorList>
    </citation>
    <scope>NUCLEOTIDE SEQUENCE</scope>
</reference>
<feature type="domain" description="Knottins-like" evidence="3">
    <location>
        <begin position="24"/>
        <end position="71"/>
    </location>
</feature>
<evidence type="ECO:0000256" key="2">
    <source>
        <dbReference type="SAM" id="SignalP"/>
    </source>
</evidence>
<dbReference type="InterPro" id="IPR003614">
    <property type="entry name" value="Knottins"/>
</dbReference>
<dbReference type="SUPFAM" id="SSF57095">
    <property type="entry name" value="Scorpion toxin-like"/>
    <property type="match status" value="1"/>
</dbReference>
<organism evidence="4">
    <name type="scientific">Zea mays</name>
    <name type="common">Maize</name>
    <dbReference type="NCBI Taxonomy" id="4577"/>
    <lineage>
        <taxon>Eukaryota</taxon>
        <taxon>Viridiplantae</taxon>
        <taxon>Streptophyta</taxon>
        <taxon>Embryophyta</taxon>
        <taxon>Tracheophyta</taxon>
        <taxon>Spermatophyta</taxon>
        <taxon>Magnoliopsida</taxon>
        <taxon>Liliopsida</taxon>
        <taxon>Poales</taxon>
        <taxon>Poaceae</taxon>
        <taxon>PACMAD clade</taxon>
        <taxon>Panicoideae</taxon>
        <taxon>Andropogonodae</taxon>
        <taxon>Andropogoneae</taxon>
        <taxon>Tripsacinae</taxon>
        <taxon>Zea</taxon>
    </lineage>
</organism>
<dbReference type="AlphaFoldDB" id="B6SMX5"/>